<dbReference type="SUPFAM" id="SSF47781">
    <property type="entry name" value="RuvA domain 2-like"/>
    <property type="match status" value="1"/>
</dbReference>
<evidence type="ECO:0000256" key="3">
    <source>
        <dbReference type="ARBA" id="ARBA00022723"/>
    </source>
</evidence>
<dbReference type="CDD" id="cd08071">
    <property type="entry name" value="MPN_DUF2466"/>
    <property type="match status" value="1"/>
</dbReference>
<dbReference type="InterPro" id="IPR025657">
    <property type="entry name" value="RadC_JAB"/>
</dbReference>
<dbReference type="InterPro" id="IPR010994">
    <property type="entry name" value="RuvA_2-like"/>
</dbReference>
<dbReference type="Proteomes" id="UP000310541">
    <property type="component" value="Unassembled WGS sequence"/>
</dbReference>
<dbReference type="OrthoDB" id="9804482at2"/>
<dbReference type="Pfam" id="PF04002">
    <property type="entry name" value="RadC"/>
    <property type="match status" value="1"/>
</dbReference>
<dbReference type="InterPro" id="IPR037518">
    <property type="entry name" value="MPN"/>
</dbReference>
<keyword evidence="4" id="KW-0378">Hydrolase</keyword>
<reference evidence="9 10" key="1">
    <citation type="submission" date="2019-04" db="EMBL/GenBank/DDBJ databases">
        <title>Genome sequence of Bacillus hwajinpoensis strain Y2.</title>
        <authorList>
            <person name="Fair J.L."/>
            <person name="Maclea K.S."/>
        </authorList>
    </citation>
    <scope>NUCLEOTIDE SEQUENCE [LARGE SCALE GENOMIC DNA]</scope>
    <source>
        <strain evidence="9 10">Y2</strain>
    </source>
</reference>
<evidence type="ECO:0000256" key="1">
    <source>
        <dbReference type="ARBA" id="ARBA00010243"/>
    </source>
</evidence>
<organism evidence="9 10">
    <name type="scientific">Guptibacillus hwajinpoensis</name>
    <dbReference type="NCBI Taxonomy" id="208199"/>
    <lineage>
        <taxon>Bacteria</taxon>
        <taxon>Bacillati</taxon>
        <taxon>Bacillota</taxon>
        <taxon>Bacilli</taxon>
        <taxon>Bacillales</taxon>
        <taxon>Guptibacillaceae</taxon>
        <taxon>Guptibacillus</taxon>
    </lineage>
</organism>
<dbReference type="GO" id="GO:0006508">
    <property type="term" value="P:proteolysis"/>
    <property type="evidence" value="ECO:0007669"/>
    <property type="project" value="UniProtKB-KW"/>
</dbReference>
<sequence length="223" mass="25549">MIRDYPEEERPRERLVKDGPETLSNQELLAIILRTGTKQESVLQLSYRIIQYFEGLRLLKDASIEELTSLNGVGTAKAVQLIAAMELGRRVSRLQLEERYTIRSPEDGANYVMEDMRFLSQEHFVCLYLNTKNQVLHRQTVFVGSLNASIVHPREVFREAFRRSAASLICFHNHPSGDPTPSREDIEVTKRLAECGKMLGIDMLDHIIIGDQKFVSLKEKGYV</sequence>
<evidence type="ECO:0000256" key="6">
    <source>
        <dbReference type="ARBA" id="ARBA00023049"/>
    </source>
</evidence>
<name>A0A4U1MIR0_9BACL</name>
<accession>A0A4U1MIR0</accession>
<dbReference type="GO" id="GO:0046872">
    <property type="term" value="F:metal ion binding"/>
    <property type="evidence" value="ECO:0007669"/>
    <property type="project" value="UniProtKB-KW"/>
</dbReference>
<evidence type="ECO:0000313" key="9">
    <source>
        <dbReference type="EMBL" id="TKD70415.1"/>
    </source>
</evidence>
<dbReference type="SUPFAM" id="SSF102712">
    <property type="entry name" value="JAB1/MPN domain"/>
    <property type="match status" value="1"/>
</dbReference>
<dbReference type="Pfam" id="PF20582">
    <property type="entry name" value="UPF0758_N"/>
    <property type="match status" value="1"/>
</dbReference>
<dbReference type="RefSeq" id="WP_136947819.1">
    <property type="nucleotide sequence ID" value="NZ_SWFM01000003.1"/>
</dbReference>
<dbReference type="NCBIfam" id="NF000642">
    <property type="entry name" value="PRK00024.1"/>
    <property type="match status" value="1"/>
</dbReference>
<keyword evidence="6" id="KW-0482">Metalloprotease</keyword>
<dbReference type="AlphaFoldDB" id="A0A4U1MIR0"/>
<keyword evidence="5" id="KW-0862">Zinc</keyword>
<dbReference type="InterPro" id="IPR046778">
    <property type="entry name" value="UPF0758_N"/>
</dbReference>
<dbReference type="EMBL" id="SWFM01000003">
    <property type="protein sequence ID" value="TKD70415.1"/>
    <property type="molecule type" value="Genomic_DNA"/>
</dbReference>
<keyword evidence="3" id="KW-0479">Metal-binding</keyword>
<dbReference type="InterPro" id="IPR001405">
    <property type="entry name" value="UPF0758"/>
</dbReference>
<dbReference type="NCBIfam" id="TIGR00608">
    <property type="entry name" value="radc"/>
    <property type="match status" value="1"/>
</dbReference>
<protein>
    <submittedName>
        <fullName evidence="9">JAB domain-containing protein</fullName>
    </submittedName>
</protein>
<proteinExistence type="inferred from homology"/>
<dbReference type="InterPro" id="IPR020891">
    <property type="entry name" value="UPF0758_CS"/>
</dbReference>
<dbReference type="GO" id="GO:0008237">
    <property type="term" value="F:metallopeptidase activity"/>
    <property type="evidence" value="ECO:0007669"/>
    <property type="project" value="UniProtKB-KW"/>
</dbReference>
<evidence type="ECO:0000256" key="4">
    <source>
        <dbReference type="ARBA" id="ARBA00022801"/>
    </source>
</evidence>
<gene>
    <name evidence="9" type="ORF">FBF83_13725</name>
</gene>
<evidence type="ECO:0000313" key="10">
    <source>
        <dbReference type="Proteomes" id="UP000310541"/>
    </source>
</evidence>
<evidence type="ECO:0000259" key="8">
    <source>
        <dbReference type="PROSITE" id="PS50249"/>
    </source>
</evidence>
<dbReference type="PROSITE" id="PS50249">
    <property type="entry name" value="MPN"/>
    <property type="match status" value="1"/>
</dbReference>
<dbReference type="PROSITE" id="PS01302">
    <property type="entry name" value="UPF0758"/>
    <property type="match status" value="1"/>
</dbReference>
<evidence type="ECO:0000256" key="7">
    <source>
        <dbReference type="RuleBase" id="RU003797"/>
    </source>
</evidence>
<keyword evidence="2" id="KW-0645">Protease</keyword>
<feature type="domain" description="MPN" evidence="8">
    <location>
        <begin position="101"/>
        <end position="223"/>
    </location>
</feature>
<evidence type="ECO:0000256" key="2">
    <source>
        <dbReference type="ARBA" id="ARBA00022670"/>
    </source>
</evidence>
<dbReference type="Gene3D" id="3.40.140.10">
    <property type="entry name" value="Cytidine Deaminase, domain 2"/>
    <property type="match status" value="1"/>
</dbReference>
<comment type="caution">
    <text evidence="9">The sequence shown here is derived from an EMBL/GenBank/DDBJ whole genome shotgun (WGS) entry which is preliminary data.</text>
</comment>
<comment type="similarity">
    <text evidence="1 7">Belongs to the UPF0758 family.</text>
</comment>
<dbReference type="PANTHER" id="PTHR30471">
    <property type="entry name" value="DNA REPAIR PROTEIN RADC"/>
    <property type="match status" value="1"/>
</dbReference>
<evidence type="ECO:0000256" key="5">
    <source>
        <dbReference type="ARBA" id="ARBA00022833"/>
    </source>
</evidence>
<dbReference type="PANTHER" id="PTHR30471:SF3">
    <property type="entry name" value="UPF0758 PROTEIN YEES-RELATED"/>
    <property type="match status" value="1"/>
</dbReference>